<comment type="caution">
    <text evidence="3">The sequence shown here is derived from an EMBL/GenBank/DDBJ whole genome shotgun (WGS) entry which is preliminary data.</text>
</comment>
<keyword evidence="2" id="KW-1133">Transmembrane helix</keyword>
<name>A0A8H5H8B9_9AGAR</name>
<reference evidence="3 4" key="1">
    <citation type="journal article" date="2020" name="ISME J.">
        <title>Uncovering the hidden diversity of litter-decomposition mechanisms in mushroom-forming fungi.</title>
        <authorList>
            <person name="Floudas D."/>
            <person name="Bentzer J."/>
            <person name="Ahren D."/>
            <person name="Johansson T."/>
            <person name="Persson P."/>
            <person name="Tunlid A."/>
        </authorList>
    </citation>
    <scope>NUCLEOTIDE SEQUENCE [LARGE SCALE GENOMIC DNA]</scope>
    <source>
        <strain evidence="3 4">CBS 661.87</strain>
    </source>
</reference>
<gene>
    <name evidence="3" type="ORF">D9615_007125</name>
</gene>
<dbReference type="EMBL" id="JAACJP010000019">
    <property type="protein sequence ID" value="KAF5378574.1"/>
    <property type="molecule type" value="Genomic_DNA"/>
</dbReference>
<evidence type="ECO:0000256" key="2">
    <source>
        <dbReference type="SAM" id="Phobius"/>
    </source>
</evidence>
<sequence>MAFHPFRIALYALLAVFSIILIGLTASRIHHTKSLSSPDPLHAGFGYYDPIVVELLVTSIFSFLWALPLMFCIGARTEAGFIGSYLFEMVGLFILWVMYLVGAAIFSHKFHGVSFCRGFFNQCRVVTAILAWSWINWAIVFFLLIASVASLFSSRTSATSPLHGRGAAGTTAAGTGAAYGTTRNAPATTTTGAAPETRGVDSGAPVSTGAPAQSAA</sequence>
<proteinExistence type="predicted"/>
<organism evidence="3 4">
    <name type="scientific">Tricholomella constricta</name>
    <dbReference type="NCBI Taxonomy" id="117010"/>
    <lineage>
        <taxon>Eukaryota</taxon>
        <taxon>Fungi</taxon>
        <taxon>Dikarya</taxon>
        <taxon>Basidiomycota</taxon>
        <taxon>Agaricomycotina</taxon>
        <taxon>Agaricomycetes</taxon>
        <taxon>Agaricomycetidae</taxon>
        <taxon>Agaricales</taxon>
        <taxon>Tricholomatineae</taxon>
        <taxon>Lyophyllaceae</taxon>
        <taxon>Tricholomella</taxon>
    </lineage>
</organism>
<keyword evidence="2" id="KW-0812">Transmembrane</keyword>
<feature type="compositionally biased region" description="Low complexity" evidence="1">
    <location>
        <begin position="168"/>
        <end position="197"/>
    </location>
</feature>
<evidence type="ECO:0000313" key="4">
    <source>
        <dbReference type="Proteomes" id="UP000565441"/>
    </source>
</evidence>
<dbReference type="Proteomes" id="UP000565441">
    <property type="component" value="Unassembled WGS sequence"/>
</dbReference>
<protein>
    <recommendedName>
        <fullName evidence="5">MARVEL domain-containing protein</fullName>
    </recommendedName>
</protein>
<feature type="transmembrane region" description="Helical" evidence="2">
    <location>
        <begin position="9"/>
        <end position="31"/>
    </location>
</feature>
<keyword evidence="2" id="KW-0472">Membrane</keyword>
<feature type="region of interest" description="Disordered" evidence="1">
    <location>
        <begin position="158"/>
        <end position="216"/>
    </location>
</feature>
<evidence type="ECO:0000256" key="1">
    <source>
        <dbReference type="SAM" id="MobiDB-lite"/>
    </source>
</evidence>
<keyword evidence="4" id="KW-1185">Reference proteome</keyword>
<evidence type="ECO:0008006" key="5">
    <source>
        <dbReference type="Google" id="ProtNLM"/>
    </source>
</evidence>
<dbReference type="OrthoDB" id="3227739at2759"/>
<feature type="transmembrane region" description="Helical" evidence="2">
    <location>
        <begin position="51"/>
        <end position="73"/>
    </location>
</feature>
<feature type="transmembrane region" description="Helical" evidence="2">
    <location>
        <begin position="85"/>
        <end position="106"/>
    </location>
</feature>
<accession>A0A8H5H8B9</accession>
<feature type="transmembrane region" description="Helical" evidence="2">
    <location>
        <begin position="126"/>
        <end position="152"/>
    </location>
</feature>
<evidence type="ECO:0000313" key="3">
    <source>
        <dbReference type="EMBL" id="KAF5378574.1"/>
    </source>
</evidence>
<dbReference type="AlphaFoldDB" id="A0A8H5H8B9"/>